<organism evidence="17 18">
    <name type="scientific">Wigglesworthia glossinidia brevipalpis</name>
    <dbReference type="NCBI Taxonomy" id="36870"/>
    <lineage>
        <taxon>Bacteria</taxon>
        <taxon>Pseudomonadati</taxon>
        <taxon>Pseudomonadota</taxon>
        <taxon>Gammaproteobacteria</taxon>
        <taxon>Enterobacterales</taxon>
        <taxon>Erwiniaceae</taxon>
        <taxon>Wigglesworthia</taxon>
    </lineage>
</organism>
<gene>
    <name evidence="17" type="primary">ribF</name>
</gene>
<comment type="catalytic activity">
    <reaction evidence="13 15">
        <text>riboflavin + ATP = FMN + ADP + H(+)</text>
        <dbReference type="Rhea" id="RHEA:14357"/>
        <dbReference type="ChEBI" id="CHEBI:15378"/>
        <dbReference type="ChEBI" id="CHEBI:30616"/>
        <dbReference type="ChEBI" id="CHEBI:57986"/>
        <dbReference type="ChEBI" id="CHEBI:58210"/>
        <dbReference type="ChEBI" id="CHEBI:456216"/>
        <dbReference type="EC" id="2.7.1.26"/>
    </reaction>
</comment>
<reference evidence="17 18" key="1">
    <citation type="journal article" date="2002" name="Nat. Genet.">
        <title>Genome sequence of the endocellular obligate symbiont of tsetse flies, Wigglesworthia glossinidia.</title>
        <authorList>
            <person name="Akman L."/>
            <person name="Yamashita A."/>
            <person name="Watanabe H."/>
            <person name="Oshima K."/>
            <person name="Shiba T."/>
            <person name="Hattori M."/>
            <person name="Aksoy S."/>
        </authorList>
    </citation>
    <scope>NUCLEOTIDE SEQUENCE [LARGE SCALE GENOMIC DNA]</scope>
</reference>
<keyword evidence="18" id="KW-1185">Reference proteome</keyword>
<dbReference type="PANTHER" id="PTHR22749:SF6">
    <property type="entry name" value="RIBOFLAVIN KINASE"/>
    <property type="match status" value="1"/>
</dbReference>
<dbReference type="SMART" id="SM00904">
    <property type="entry name" value="Flavokinase"/>
    <property type="match status" value="1"/>
</dbReference>
<dbReference type="NCBIfam" id="TIGR00083">
    <property type="entry name" value="ribF"/>
    <property type="match status" value="1"/>
</dbReference>
<dbReference type="FunFam" id="3.40.50.620:FF:000021">
    <property type="entry name" value="Riboflavin biosynthesis protein"/>
    <property type="match status" value="1"/>
</dbReference>
<dbReference type="Gene3D" id="3.40.50.620">
    <property type="entry name" value="HUPs"/>
    <property type="match status" value="1"/>
</dbReference>
<dbReference type="InterPro" id="IPR023465">
    <property type="entry name" value="Riboflavin_kinase_dom_sf"/>
</dbReference>
<dbReference type="Gene3D" id="2.40.30.30">
    <property type="entry name" value="Riboflavin kinase-like"/>
    <property type="match status" value="1"/>
</dbReference>
<comment type="function">
    <text evidence="1">Catalyzes the phosphorylation of riboflavin to FMN followed by the adenylation of FMN to FAD.</text>
</comment>
<dbReference type="InterPro" id="IPR002606">
    <property type="entry name" value="Riboflavin_kinase_bac"/>
</dbReference>
<dbReference type="InterPro" id="IPR015865">
    <property type="entry name" value="Riboflavin_kinase_bac/euk"/>
</dbReference>
<accession>Q8D2Q9</accession>
<dbReference type="EC" id="2.7.1.26" evidence="15"/>
<keyword evidence="11 15" id="KW-0067">ATP-binding</keyword>
<dbReference type="InterPro" id="IPR023468">
    <property type="entry name" value="Riboflavin_kinase"/>
</dbReference>
<dbReference type="SUPFAM" id="SSF52374">
    <property type="entry name" value="Nucleotidylyl transferase"/>
    <property type="match status" value="1"/>
</dbReference>
<dbReference type="UniPathway" id="UPA00277">
    <property type="reaction ID" value="UER00407"/>
</dbReference>
<evidence type="ECO:0000259" key="16">
    <source>
        <dbReference type="SMART" id="SM00904"/>
    </source>
</evidence>
<dbReference type="PANTHER" id="PTHR22749">
    <property type="entry name" value="RIBOFLAVIN KINASE/FMN ADENYLYLTRANSFERASE"/>
    <property type="match status" value="1"/>
</dbReference>
<protein>
    <recommendedName>
        <fullName evidence="15">Riboflavin biosynthesis protein</fullName>
    </recommendedName>
    <domain>
        <recommendedName>
            <fullName evidence="15">Riboflavin kinase</fullName>
            <ecNumber evidence="15">2.7.1.26</ecNumber>
        </recommendedName>
        <alternativeName>
            <fullName evidence="15">Flavokinase</fullName>
        </alternativeName>
    </domain>
    <domain>
        <recommendedName>
            <fullName evidence="15">FMN adenylyltransferase</fullName>
            <ecNumber evidence="15">2.7.7.2</ecNumber>
        </recommendedName>
        <alternativeName>
            <fullName evidence="15">FAD pyrophosphorylase</fullName>
        </alternativeName>
        <alternativeName>
            <fullName evidence="15">FAD synthase</fullName>
        </alternativeName>
    </domain>
</protein>
<dbReference type="GO" id="GO:0008531">
    <property type="term" value="F:riboflavin kinase activity"/>
    <property type="evidence" value="ECO:0007669"/>
    <property type="project" value="UniProtKB-UniRule"/>
</dbReference>
<comment type="catalytic activity">
    <reaction evidence="14 15">
        <text>FMN + ATP + H(+) = FAD + diphosphate</text>
        <dbReference type="Rhea" id="RHEA:17237"/>
        <dbReference type="ChEBI" id="CHEBI:15378"/>
        <dbReference type="ChEBI" id="CHEBI:30616"/>
        <dbReference type="ChEBI" id="CHEBI:33019"/>
        <dbReference type="ChEBI" id="CHEBI:57692"/>
        <dbReference type="ChEBI" id="CHEBI:58210"/>
        <dbReference type="EC" id="2.7.7.2"/>
    </reaction>
</comment>
<evidence type="ECO:0000256" key="13">
    <source>
        <dbReference type="ARBA" id="ARBA00047880"/>
    </source>
</evidence>
<proteinExistence type="inferred from homology"/>
<evidence type="ECO:0000256" key="4">
    <source>
        <dbReference type="ARBA" id="ARBA00022630"/>
    </source>
</evidence>
<comment type="similarity">
    <text evidence="15">Belongs to the ribF family.</text>
</comment>
<dbReference type="SUPFAM" id="SSF82114">
    <property type="entry name" value="Riboflavin kinase-like"/>
    <property type="match status" value="1"/>
</dbReference>
<evidence type="ECO:0000256" key="7">
    <source>
        <dbReference type="ARBA" id="ARBA00022695"/>
    </source>
</evidence>
<dbReference type="Pfam" id="PF06574">
    <property type="entry name" value="FAD_syn"/>
    <property type="match status" value="1"/>
</dbReference>
<dbReference type="Pfam" id="PF01687">
    <property type="entry name" value="Flavokinase"/>
    <property type="match status" value="1"/>
</dbReference>
<keyword evidence="5 15" id="KW-0288">FMN</keyword>
<dbReference type="EC" id="2.7.7.2" evidence="15"/>
<evidence type="ECO:0000256" key="12">
    <source>
        <dbReference type="ARBA" id="ARBA00023268"/>
    </source>
</evidence>
<dbReference type="NCBIfam" id="NF004163">
    <property type="entry name" value="PRK05627.1-6"/>
    <property type="match status" value="1"/>
</dbReference>
<dbReference type="Proteomes" id="UP000000562">
    <property type="component" value="Chromosome"/>
</dbReference>
<keyword evidence="7 15" id="KW-0548">Nucleotidyltransferase</keyword>
<keyword evidence="9 15" id="KW-0418">Kinase</keyword>
<evidence type="ECO:0000256" key="3">
    <source>
        <dbReference type="ARBA" id="ARBA00005201"/>
    </source>
</evidence>
<comment type="pathway">
    <text evidence="2 15">Cofactor biosynthesis; FAD biosynthesis; FAD from FMN: step 1/1.</text>
</comment>
<dbReference type="STRING" id="36870.gene:10368788"/>
<dbReference type="NCBIfam" id="NF004162">
    <property type="entry name" value="PRK05627.1-5"/>
    <property type="match status" value="1"/>
</dbReference>
<keyword evidence="10 15" id="KW-0274">FAD</keyword>
<evidence type="ECO:0000256" key="8">
    <source>
        <dbReference type="ARBA" id="ARBA00022741"/>
    </source>
</evidence>
<dbReference type="GO" id="GO:0006747">
    <property type="term" value="P:FAD biosynthetic process"/>
    <property type="evidence" value="ECO:0007669"/>
    <property type="project" value="UniProtKB-UniRule"/>
</dbReference>
<dbReference type="GO" id="GO:0009398">
    <property type="term" value="P:FMN biosynthetic process"/>
    <property type="evidence" value="ECO:0007669"/>
    <property type="project" value="UniProtKB-UniRule"/>
</dbReference>
<dbReference type="KEGG" id="wbr:ribF"/>
<dbReference type="OrthoDB" id="9803667at2"/>
<dbReference type="InterPro" id="IPR015864">
    <property type="entry name" value="FAD_synthase"/>
</dbReference>
<dbReference type="AlphaFoldDB" id="Q8D2Q9"/>
<keyword evidence="4 15" id="KW-0285">Flavoprotein</keyword>
<feature type="domain" description="Riboflavin kinase" evidence="16">
    <location>
        <begin position="185"/>
        <end position="309"/>
    </location>
</feature>
<evidence type="ECO:0000256" key="1">
    <source>
        <dbReference type="ARBA" id="ARBA00002121"/>
    </source>
</evidence>
<dbReference type="UniPathway" id="UPA00276">
    <property type="reaction ID" value="UER00406"/>
</dbReference>
<dbReference type="eggNOG" id="COG0196">
    <property type="taxonomic scope" value="Bacteria"/>
</dbReference>
<evidence type="ECO:0000313" key="18">
    <source>
        <dbReference type="Proteomes" id="UP000000562"/>
    </source>
</evidence>
<sequence length="320" mass="37021">MKFKHIRNIFNLKKQYINGCVITIGNFDGVHLGHQKIISKLKNESLKRNLPMIVVIFEPQPKEFINKNSPSRITGLRDKIKYFKKMGIKQVLCINFNKNFLMLNAKDFIKNFLIKSLNMKCIIIGKDFRFGYKAYGDVKLLKNSGKKLGFNVLEVKTLEIDSEKISSTAIRNALKNNKLEKAIKFLGHEYSISGRVVCGKAIGRLIGFPTINISSKNIKFPINGVYAVEVNGITKKIIYGIANIGTRPTFFGLNQKVEVHLLNKSGNFYSCHIEIIIRKKIREERFFRSTFDLKNQILYDINKVNDYFVYLKNKRKFFDE</sequence>
<evidence type="ECO:0000256" key="10">
    <source>
        <dbReference type="ARBA" id="ARBA00022827"/>
    </source>
</evidence>
<dbReference type="GO" id="GO:0003919">
    <property type="term" value="F:FMN adenylyltransferase activity"/>
    <property type="evidence" value="ECO:0007669"/>
    <property type="project" value="UniProtKB-UniRule"/>
</dbReference>
<dbReference type="GO" id="GO:0009231">
    <property type="term" value="P:riboflavin biosynthetic process"/>
    <property type="evidence" value="ECO:0007669"/>
    <property type="project" value="InterPro"/>
</dbReference>
<dbReference type="GO" id="GO:0005524">
    <property type="term" value="F:ATP binding"/>
    <property type="evidence" value="ECO:0007669"/>
    <property type="project" value="UniProtKB-UniRule"/>
</dbReference>
<keyword evidence="6 15" id="KW-0808">Transferase</keyword>
<evidence type="ECO:0000256" key="2">
    <source>
        <dbReference type="ARBA" id="ARBA00004726"/>
    </source>
</evidence>
<dbReference type="PIRSF" id="PIRSF004491">
    <property type="entry name" value="FAD_Synth"/>
    <property type="match status" value="1"/>
</dbReference>
<evidence type="ECO:0000313" key="17">
    <source>
        <dbReference type="EMBL" id="BAC24441.1"/>
    </source>
</evidence>
<evidence type="ECO:0000256" key="14">
    <source>
        <dbReference type="ARBA" id="ARBA00049494"/>
    </source>
</evidence>
<name>Q8D2Q9_WIGBR</name>
<keyword evidence="12" id="KW-0511">Multifunctional enzyme</keyword>
<dbReference type="InterPro" id="IPR014729">
    <property type="entry name" value="Rossmann-like_a/b/a_fold"/>
</dbReference>
<comment type="pathway">
    <text evidence="3 15">Cofactor biosynthesis; FMN biosynthesis; FMN from riboflavin (ATP route): step 1/1.</text>
</comment>
<evidence type="ECO:0000256" key="15">
    <source>
        <dbReference type="PIRNR" id="PIRNR004491"/>
    </source>
</evidence>
<dbReference type="HOGENOM" id="CLU_048437_0_1_6"/>
<evidence type="ECO:0000256" key="9">
    <source>
        <dbReference type="ARBA" id="ARBA00022777"/>
    </source>
</evidence>
<keyword evidence="8 15" id="KW-0547">Nucleotide-binding</keyword>
<evidence type="ECO:0000256" key="6">
    <source>
        <dbReference type="ARBA" id="ARBA00022679"/>
    </source>
</evidence>
<evidence type="ECO:0000256" key="5">
    <source>
        <dbReference type="ARBA" id="ARBA00022643"/>
    </source>
</evidence>
<evidence type="ECO:0000256" key="11">
    <source>
        <dbReference type="ARBA" id="ARBA00022840"/>
    </source>
</evidence>
<dbReference type="CDD" id="cd02064">
    <property type="entry name" value="FAD_synthetase_N"/>
    <property type="match status" value="1"/>
</dbReference>
<dbReference type="EMBL" id="BA000021">
    <property type="protein sequence ID" value="BAC24441.1"/>
    <property type="molecule type" value="Genomic_DNA"/>
</dbReference>